<dbReference type="Pfam" id="PF07963">
    <property type="entry name" value="N_methyl"/>
    <property type="match status" value="1"/>
</dbReference>
<dbReference type="RefSeq" id="WP_009174638.1">
    <property type="nucleotide sequence ID" value="NZ_CAUJQB010000021.1"/>
</dbReference>
<protein>
    <submittedName>
        <fullName evidence="3">Type IV pilin protein</fullName>
    </submittedName>
</protein>
<sequence length="140" mass="15870">MKIKQQGFTLIELMIVIVTIALLATIAYPSYAKYIRQTRLAAVRSELLQNARTLERYYTQKRTFKDFSNDSLVQNEYFDISLTRNDAAGFELKAEPNADKNPDENCIIHLSDSGIVWATNKDGTTDDCPGYEKLTDPAQP</sequence>
<dbReference type="NCBIfam" id="TIGR02532">
    <property type="entry name" value="IV_pilin_GFxxxE"/>
    <property type="match status" value="1"/>
</dbReference>
<feature type="transmembrane region" description="Helical" evidence="2">
    <location>
        <begin position="7"/>
        <end position="28"/>
    </location>
</feature>
<organism evidence="3 4">
    <name type="scientific">Neisseria oralis</name>
    <dbReference type="NCBI Taxonomy" id="1107316"/>
    <lineage>
        <taxon>Bacteria</taxon>
        <taxon>Pseudomonadati</taxon>
        <taxon>Pseudomonadota</taxon>
        <taxon>Betaproteobacteria</taxon>
        <taxon>Neisseriales</taxon>
        <taxon>Neisseriaceae</taxon>
        <taxon>Neisseria</taxon>
    </lineage>
</organism>
<dbReference type="PANTHER" id="PTHR30093">
    <property type="entry name" value="GENERAL SECRETION PATHWAY PROTEIN G"/>
    <property type="match status" value="1"/>
</dbReference>
<keyword evidence="4" id="KW-1185">Reference proteome</keyword>
<evidence type="ECO:0000256" key="1">
    <source>
        <dbReference type="ARBA" id="ARBA00011156"/>
    </source>
</evidence>
<gene>
    <name evidence="3" type="ORF">ACI43T_04235</name>
</gene>
<comment type="subunit">
    <text evidence="1">The pili are polar flexible filaments of about 5.4 nanometers diameter and 2.5 micrometers average length; they consist of only a single polypeptide chain arranged in a helical configuration of five subunits per turn in the assembled pilus.</text>
</comment>
<comment type="caution">
    <text evidence="3">The sequence shown here is derived from an EMBL/GenBank/DDBJ whole genome shotgun (WGS) entry which is preliminary data.</text>
</comment>
<dbReference type="Gene3D" id="3.30.700.10">
    <property type="entry name" value="Glycoprotein, Type 4 Pilin"/>
    <property type="match status" value="1"/>
</dbReference>
<proteinExistence type="predicted"/>
<keyword evidence="2" id="KW-1133">Transmembrane helix</keyword>
<dbReference type="PANTHER" id="PTHR30093:SF47">
    <property type="entry name" value="TYPE IV PILUS NON-CORE MINOR PILIN PILE"/>
    <property type="match status" value="1"/>
</dbReference>
<accession>A0ABW8Q2F9</accession>
<evidence type="ECO:0000313" key="3">
    <source>
        <dbReference type="EMBL" id="MFK7641707.1"/>
    </source>
</evidence>
<evidence type="ECO:0000256" key="2">
    <source>
        <dbReference type="SAM" id="Phobius"/>
    </source>
</evidence>
<dbReference type="SUPFAM" id="SSF54523">
    <property type="entry name" value="Pili subunits"/>
    <property type="match status" value="1"/>
</dbReference>
<dbReference type="EMBL" id="JBJGEB010000003">
    <property type="protein sequence ID" value="MFK7641707.1"/>
    <property type="molecule type" value="Genomic_DNA"/>
</dbReference>
<keyword evidence="2" id="KW-0812">Transmembrane</keyword>
<keyword evidence="2" id="KW-0472">Membrane</keyword>
<dbReference type="InterPro" id="IPR012902">
    <property type="entry name" value="N_methyl_site"/>
</dbReference>
<dbReference type="InterPro" id="IPR045584">
    <property type="entry name" value="Pilin-like"/>
</dbReference>
<dbReference type="Pfam" id="PF16732">
    <property type="entry name" value="ComP_DUS"/>
    <property type="match status" value="1"/>
</dbReference>
<reference evidence="3 4" key="1">
    <citation type="submission" date="2024-11" db="EMBL/GenBank/DDBJ databases">
        <authorList>
            <person name="Mikucki A.G."/>
            <person name="Kahler C.M."/>
        </authorList>
    </citation>
    <scope>NUCLEOTIDE SEQUENCE [LARGE SCALE GENOMIC DNA]</scope>
    <source>
        <strain evidence="3 4">EXNM717</strain>
    </source>
</reference>
<name>A0ABW8Q2F9_9NEIS</name>
<dbReference type="InterPro" id="IPR031982">
    <property type="entry name" value="PilE-like"/>
</dbReference>
<dbReference type="PROSITE" id="PS00409">
    <property type="entry name" value="PROKAR_NTER_METHYL"/>
    <property type="match status" value="1"/>
</dbReference>
<dbReference type="Proteomes" id="UP001621964">
    <property type="component" value="Unassembled WGS sequence"/>
</dbReference>
<evidence type="ECO:0000313" key="4">
    <source>
        <dbReference type="Proteomes" id="UP001621964"/>
    </source>
</evidence>